<dbReference type="PANTHER" id="PTHR43196:SF2">
    <property type="entry name" value="PHOSPHOADENOSINE PHOSPHOSULFATE REDUCTASE"/>
    <property type="match status" value="1"/>
</dbReference>
<dbReference type="GO" id="GO:0003824">
    <property type="term" value="F:catalytic activity"/>
    <property type="evidence" value="ECO:0007669"/>
    <property type="project" value="InterPro"/>
</dbReference>
<organism evidence="3 4">
    <name type="scientific">Mycolicibacterium sphagni</name>
    <dbReference type="NCBI Taxonomy" id="1786"/>
    <lineage>
        <taxon>Bacteria</taxon>
        <taxon>Bacillati</taxon>
        <taxon>Actinomycetota</taxon>
        <taxon>Actinomycetes</taxon>
        <taxon>Mycobacteriales</taxon>
        <taxon>Mycobacteriaceae</taxon>
        <taxon>Mycolicibacterium</taxon>
    </lineage>
</organism>
<dbReference type="OrthoDB" id="9794018at2"/>
<dbReference type="AlphaFoldDB" id="A0A255DU18"/>
<dbReference type="Gene3D" id="3.40.50.620">
    <property type="entry name" value="HUPs"/>
    <property type="match status" value="1"/>
</dbReference>
<name>A0A255DU18_9MYCO</name>
<keyword evidence="4" id="KW-1185">Reference proteome</keyword>
<dbReference type="PANTHER" id="PTHR43196">
    <property type="entry name" value="SULFATE ADENYLYLTRANSFERASE SUBUNIT 2"/>
    <property type="match status" value="1"/>
</dbReference>
<dbReference type="InterPro" id="IPR002500">
    <property type="entry name" value="PAPS_reduct_dom"/>
</dbReference>
<evidence type="ECO:0000259" key="2">
    <source>
        <dbReference type="Pfam" id="PF01507"/>
    </source>
</evidence>
<feature type="compositionally biased region" description="Polar residues" evidence="1">
    <location>
        <begin position="14"/>
        <end position="26"/>
    </location>
</feature>
<feature type="domain" description="Phosphoadenosine phosphosulphate reductase" evidence="2">
    <location>
        <begin position="104"/>
        <end position="263"/>
    </location>
</feature>
<dbReference type="InterPro" id="IPR050128">
    <property type="entry name" value="Sulfate_adenylyltrnsfr_sub2"/>
</dbReference>
<evidence type="ECO:0000313" key="4">
    <source>
        <dbReference type="Proteomes" id="UP000216063"/>
    </source>
</evidence>
<accession>A0A255DU18</accession>
<proteinExistence type="predicted"/>
<sequence length="352" mass="39854">MRSIERWSTRDSLRTATNRTPDYRQTQQIREERTLSGDELLTDADLFTGDPLRPDLDRVCPPTVVATLTRSQREERVERLIEQAHQIINTAWDLAEGRMRAAWCVLYSGGNDSTVLTHLVRDRVDCAVHANTTIGIEETRQFVRNTCAAWGLDLIERTAPTTYRDLVLERGFPGPAMHFKMYQRLKERALDQVRSDLILDSRRQRVLFIAGRRRSESKRRATIPLYEKDGSAIWASPLAMWTKLDMNTYRLMAGDVPINPVSEKLHMSGECLCGSFAKPGELEEIRFWYPETAEAIDQLQAEVVAAGHGEPFCRWGHGQGAPPARATGRLCTSCDDAQFDLFNQAAEDGLSA</sequence>
<protein>
    <recommendedName>
        <fullName evidence="2">Phosphoadenosine phosphosulphate reductase domain-containing protein</fullName>
    </recommendedName>
</protein>
<evidence type="ECO:0000256" key="1">
    <source>
        <dbReference type="SAM" id="MobiDB-lite"/>
    </source>
</evidence>
<dbReference type="InterPro" id="IPR014729">
    <property type="entry name" value="Rossmann-like_a/b/a_fold"/>
</dbReference>
<feature type="compositionally biased region" description="Basic and acidic residues" evidence="1">
    <location>
        <begin position="1"/>
        <end position="13"/>
    </location>
</feature>
<comment type="caution">
    <text evidence="3">The sequence shown here is derived from an EMBL/GenBank/DDBJ whole genome shotgun (WGS) entry which is preliminary data.</text>
</comment>
<evidence type="ECO:0000313" key="3">
    <source>
        <dbReference type="EMBL" id="OYN80482.1"/>
    </source>
</evidence>
<gene>
    <name evidence="3" type="ORF">CG716_09970</name>
</gene>
<dbReference type="Proteomes" id="UP000216063">
    <property type="component" value="Unassembled WGS sequence"/>
</dbReference>
<dbReference type="EMBL" id="NOZR01000006">
    <property type="protein sequence ID" value="OYN80482.1"/>
    <property type="molecule type" value="Genomic_DNA"/>
</dbReference>
<dbReference type="Pfam" id="PF01507">
    <property type="entry name" value="PAPS_reduct"/>
    <property type="match status" value="1"/>
</dbReference>
<dbReference type="SUPFAM" id="SSF52402">
    <property type="entry name" value="Adenine nucleotide alpha hydrolases-like"/>
    <property type="match status" value="1"/>
</dbReference>
<feature type="region of interest" description="Disordered" evidence="1">
    <location>
        <begin position="1"/>
        <end position="26"/>
    </location>
</feature>
<reference evidence="3 4" key="1">
    <citation type="submission" date="2017-07" db="EMBL/GenBank/DDBJ databases">
        <title>The new phylogeny of genus Mycobacterium.</title>
        <authorList>
            <person name="Tortoli E."/>
            <person name="Trovato A."/>
            <person name="Cirillo D.M."/>
        </authorList>
    </citation>
    <scope>NUCLEOTIDE SEQUENCE [LARGE SCALE GENOMIC DNA]</scope>
    <source>
        <strain evidence="3 4">ATCC 33027</strain>
    </source>
</reference>